<dbReference type="EMBL" id="CAJVPL010001371">
    <property type="protein sequence ID" value="CAG8567645.1"/>
    <property type="molecule type" value="Genomic_DNA"/>
</dbReference>
<sequence length="130" mass="14984">MKLSEDKETHSEELNDYGELVSMVKRDLESLKYDILFNFLNKCGMLWNQRVGTELFRLVGVTSFNDLLMRPNQICSATHDNIDGWKCKRLNKQADQEETRKQLWHLEMPGSLLVVNKVEGGCEICSAAFV</sequence>
<evidence type="ECO:0000313" key="1">
    <source>
        <dbReference type="EMBL" id="CAG8567645.1"/>
    </source>
</evidence>
<comment type="caution">
    <text evidence="1">The sequence shown here is derived from an EMBL/GenBank/DDBJ whole genome shotgun (WGS) entry which is preliminary data.</text>
</comment>
<keyword evidence="2" id="KW-1185">Reference proteome</keyword>
<proteinExistence type="predicted"/>
<dbReference type="AlphaFoldDB" id="A0A9N9BJ63"/>
<gene>
    <name evidence="1" type="ORF">AGERDE_LOCUS7476</name>
</gene>
<reference evidence="1" key="1">
    <citation type="submission" date="2021-06" db="EMBL/GenBank/DDBJ databases">
        <authorList>
            <person name="Kallberg Y."/>
            <person name="Tangrot J."/>
            <person name="Rosling A."/>
        </authorList>
    </citation>
    <scope>NUCLEOTIDE SEQUENCE</scope>
    <source>
        <strain evidence="1">MT106</strain>
    </source>
</reference>
<evidence type="ECO:0000313" key="2">
    <source>
        <dbReference type="Proteomes" id="UP000789831"/>
    </source>
</evidence>
<organism evidence="1 2">
    <name type="scientific">Ambispora gerdemannii</name>
    <dbReference type="NCBI Taxonomy" id="144530"/>
    <lineage>
        <taxon>Eukaryota</taxon>
        <taxon>Fungi</taxon>
        <taxon>Fungi incertae sedis</taxon>
        <taxon>Mucoromycota</taxon>
        <taxon>Glomeromycotina</taxon>
        <taxon>Glomeromycetes</taxon>
        <taxon>Archaeosporales</taxon>
        <taxon>Ambisporaceae</taxon>
        <taxon>Ambispora</taxon>
    </lineage>
</organism>
<name>A0A9N9BJ63_9GLOM</name>
<dbReference type="Proteomes" id="UP000789831">
    <property type="component" value="Unassembled WGS sequence"/>
</dbReference>
<accession>A0A9N9BJ63</accession>
<protein>
    <submittedName>
        <fullName evidence="1">10364_t:CDS:1</fullName>
    </submittedName>
</protein>